<proteinExistence type="predicted"/>
<dbReference type="OrthoDB" id="543114at2759"/>
<organism evidence="3 4">
    <name type="scientific">Pleodorina starrii</name>
    <dbReference type="NCBI Taxonomy" id="330485"/>
    <lineage>
        <taxon>Eukaryota</taxon>
        <taxon>Viridiplantae</taxon>
        <taxon>Chlorophyta</taxon>
        <taxon>core chlorophytes</taxon>
        <taxon>Chlorophyceae</taxon>
        <taxon>CS clade</taxon>
        <taxon>Chlamydomonadales</taxon>
        <taxon>Volvocaceae</taxon>
        <taxon>Pleodorina</taxon>
    </lineage>
</organism>
<dbReference type="Gene3D" id="3.80.10.10">
    <property type="entry name" value="Ribonuclease Inhibitor"/>
    <property type="match status" value="1"/>
</dbReference>
<accession>A0A9W6F5N0</accession>
<name>A0A9W6F5N0_9CHLO</name>
<evidence type="ECO:0000256" key="1">
    <source>
        <dbReference type="ARBA" id="ARBA00004430"/>
    </source>
</evidence>
<protein>
    <submittedName>
        <fullName evidence="3">Uncharacterized protein</fullName>
    </submittedName>
</protein>
<dbReference type="InterPro" id="IPR032675">
    <property type="entry name" value="LRR_dom_sf"/>
</dbReference>
<feature type="region of interest" description="Disordered" evidence="2">
    <location>
        <begin position="458"/>
        <end position="522"/>
    </location>
</feature>
<feature type="compositionally biased region" description="Low complexity" evidence="2">
    <location>
        <begin position="458"/>
        <end position="475"/>
    </location>
</feature>
<dbReference type="SUPFAM" id="SSF52058">
    <property type="entry name" value="L domain-like"/>
    <property type="match status" value="1"/>
</dbReference>
<feature type="compositionally biased region" description="Polar residues" evidence="2">
    <location>
        <begin position="487"/>
        <end position="496"/>
    </location>
</feature>
<dbReference type="EMBL" id="BRXU01000018">
    <property type="protein sequence ID" value="GLC57387.1"/>
    <property type="molecule type" value="Genomic_DNA"/>
</dbReference>
<dbReference type="Proteomes" id="UP001165080">
    <property type="component" value="Unassembled WGS sequence"/>
</dbReference>
<feature type="region of interest" description="Disordered" evidence="2">
    <location>
        <begin position="535"/>
        <end position="556"/>
    </location>
</feature>
<sequence>MRSLTAASTGPPALPLSLTLYGYDLSRQPAAGTLELLIGAAAPRLTRLELWGCAGWPKRLAALLHGCDHLRHVAVCFQPLLPADGAVGVNSLTEGGLTSSLQPAAAAQQRAAAALASGAVVCFPPLAAAATTAAVVKTIGGLHHLRSLELRGCVLNLARRASSDSIRPAAAVVRPRTGAASKAAAERAAVAAAAPSVQQLASALYQLTRLTRLAIDHLNSATPLLAALAAMRGLRHLELPDAAAPAETDLAAIARAAPRLASLTLGSVGMGSVLDAGGGGFAAAAARSTAEVLPLPPALAVLRVARTRPTLRTMRLLRRTVDARGAASVAVVGAAAVAPLGGGISPPPSRMAAVVPGIEIDMLDVEYDALQGFSRGSDGVQRSTLLPESAEALVAAIRLLLPPPEVVAGQQQLWGGAATAAAADDTDVDDGLSTRAGIPPSLAGSSALPSFAGSVSAAAASSPRCGPRGGPRFPSTFNDSALGGSGIMSSFGQSVSVRGGDGSQADVKDIGGEGDWAPPSFGQTWTRELTIHNAHGSLAPPPLEQQPHPQLREPPGPRLAEAELALASEPPAGGGGTDVVDGADVGCVVVHPFPLVGHAVWISEMRPLGLLSLELYGIGVMAGDLEALAELRTLRRLTLASGELEVDSLPCLAALPHLEYLELARCYPCRSRRHGGSRTASTGAVVSRPSTGTGFARSSVGAAARAGGGFGRASGGICVGSARISLAGSDAAAADGDGGEPGRPTGKRALLELCMTAPRLRHVLVVRCMGMVSRAEAAEGPLGAEWVRQRLLAAGPRCPAAQPAPAPAAGGEPAGLHRVSWLGRASRPVAAHVSEEQLGWPTVRWD</sequence>
<reference evidence="3 4" key="1">
    <citation type="journal article" date="2023" name="Commun. Biol.">
        <title>Reorganization of the ancestral sex-determining regions during the evolution of trioecy in Pleodorina starrii.</title>
        <authorList>
            <person name="Takahashi K."/>
            <person name="Suzuki S."/>
            <person name="Kawai-Toyooka H."/>
            <person name="Yamamoto K."/>
            <person name="Hamaji T."/>
            <person name="Ootsuki R."/>
            <person name="Yamaguchi H."/>
            <person name="Kawachi M."/>
            <person name="Higashiyama T."/>
            <person name="Nozaki H."/>
        </authorList>
    </citation>
    <scope>NUCLEOTIDE SEQUENCE [LARGE SCALE GENOMIC DNA]</scope>
    <source>
        <strain evidence="3 4">NIES-4479</strain>
    </source>
</reference>
<dbReference type="AlphaFoldDB" id="A0A9W6F5N0"/>
<dbReference type="GO" id="GO:0005930">
    <property type="term" value="C:axoneme"/>
    <property type="evidence" value="ECO:0007669"/>
    <property type="project" value="UniProtKB-SubCell"/>
</dbReference>
<evidence type="ECO:0000313" key="4">
    <source>
        <dbReference type="Proteomes" id="UP001165080"/>
    </source>
</evidence>
<gene>
    <name evidence="3" type="primary">PLEST011882</name>
    <name evidence="3" type="ORF">PLESTB_001219100</name>
</gene>
<keyword evidence="4" id="KW-1185">Reference proteome</keyword>
<evidence type="ECO:0000313" key="3">
    <source>
        <dbReference type="EMBL" id="GLC57387.1"/>
    </source>
</evidence>
<comment type="subcellular location">
    <subcellularLocation>
        <location evidence="1">Cytoplasm</location>
        <location evidence="1">Cytoskeleton</location>
        <location evidence="1">Cilium axoneme</location>
    </subcellularLocation>
</comment>
<evidence type="ECO:0000256" key="2">
    <source>
        <dbReference type="SAM" id="MobiDB-lite"/>
    </source>
</evidence>
<comment type="caution">
    <text evidence="3">The sequence shown here is derived from an EMBL/GenBank/DDBJ whole genome shotgun (WGS) entry which is preliminary data.</text>
</comment>